<evidence type="ECO:0000313" key="4">
    <source>
        <dbReference type="Proteomes" id="UP000092600"/>
    </source>
</evidence>
<organism evidence="3 4">
    <name type="scientific">Ananas comosus</name>
    <name type="common">Pineapple</name>
    <name type="synonym">Ananas ananas</name>
    <dbReference type="NCBI Taxonomy" id="4615"/>
    <lineage>
        <taxon>Eukaryota</taxon>
        <taxon>Viridiplantae</taxon>
        <taxon>Streptophyta</taxon>
        <taxon>Embryophyta</taxon>
        <taxon>Tracheophyta</taxon>
        <taxon>Spermatophyta</taxon>
        <taxon>Magnoliopsida</taxon>
        <taxon>Liliopsida</taxon>
        <taxon>Poales</taxon>
        <taxon>Bromeliaceae</taxon>
        <taxon>Bromelioideae</taxon>
        <taxon>Ananas</taxon>
    </lineage>
</organism>
<dbReference type="GO" id="GO:0004674">
    <property type="term" value="F:protein serine/threonine kinase activity"/>
    <property type="evidence" value="ECO:0007669"/>
    <property type="project" value="TreeGrafter"/>
</dbReference>
<sequence length="601" mass="66348">MAAALECWSGRPSTDEEMVEHVLMKSHHRSDAFSASSAAAAAAASAASSPSPSEDQNPSGGGGGGGGGGTFPTPPKKWQRLGRNFAGAIAALKSSLNIDSPRDPSPRSEKHFWGGAVRCLAQLYPNTHQPSEKLIANLRRHFDSLPNSYAQAGFDMKDVLLHARLIEQAFAEDQPAINILEMQENNNGVDGFFFKLTFTCNSPLSWQAMSGSLDSSLICCRKIQIFEKRGLTLGIVVIFVQSGNERNFKSRVEAALRSAVKKPKTNGVKLPFGLCGCQEENSRNCEEDSPFDRDDRASAADNEPLRRIQLPSPLPESSLVVSVDEWQTVQSGGEEIGRWIINSDEVEFIDWVGSNSFKGVYRGKKVWVKKLRGCEMGTAYDIEIRQDLLQLMSCGQKNILQFYGICFEENHGLCIVTRMVEGGSVHDVTEKNRKLHIREVMRIALDVAEGLMFMNDHGVAYRDLNTQRILLDKQGNAYLGDMGIVTSCNLGEVKEYETAGYRWLAPEIIAGDPESATETWMSNIYSFGMVLWEMVTGEAAYSSYSPVQAAVGIAACGLRPEIPKDCPQVLKSLMLKCWNNCPSKRPQFSEIINILLRQNIR</sequence>
<dbReference type="PROSITE" id="PS50011">
    <property type="entry name" value="PROTEIN_KINASE_DOM"/>
    <property type="match status" value="1"/>
</dbReference>
<feature type="region of interest" description="Disordered" evidence="1">
    <location>
        <begin position="28"/>
        <end position="78"/>
    </location>
</feature>
<protein>
    <submittedName>
        <fullName evidence="3">Serine/threonine-protein kinase STY8</fullName>
    </submittedName>
</protein>
<keyword evidence="3" id="KW-0418">Kinase</keyword>
<dbReference type="Gene3D" id="1.10.510.10">
    <property type="entry name" value="Transferase(Phosphotransferase) domain 1"/>
    <property type="match status" value="1"/>
</dbReference>
<dbReference type="PANTHER" id="PTHR44329:SF84">
    <property type="entry name" value="PROTEIN KINASE LIKE PROTEIN"/>
    <property type="match status" value="1"/>
</dbReference>
<dbReference type="InterPro" id="IPR000719">
    <property type="entry name" value="Prot_kinase_dom"/>
</dbReference>
<dbReference type="AlphaFoldDB" id="A0A199VB90"/>
<dbReference type="InterPro" id="IPR011009">
    <property type="entry name" value="Kinase-like_dom_sf"/>
</dbReference>
<feature type="compositionally biased region" description="Gly residues" evidence="1">
    <location>
        <begin position="59"/>
        <end position="70"/>
    </location>
</feature>
<evidence type="ECO:0000313" key="3">
    <source>
        <dbReference type="EMBL" id="OAY74278.1"/>
    </source>
</evidence>
<gene>
    <name evidence="3" type="ORF">ACMD2_01418</name>
</gene>
<reference evidence="3 4" key="1">
    <citation type="journal article" date="2016" name="DNA Res.">
        <title>The draft genome of MD-2 pineapple using hybrid error correction of long reads.</title>
        <authorList>
            <person name="Redwan R.M."/>
            <person name="Saidin A."/>
            <person name="Kumar S.V."/>
        </authorList>
    </citation>
    <scope>NUCLEOTIDE SEQUENCE [LARGE SCALE GENOMIC DNA]</scope>
    <source>
        <strain evidence="4">cv. MD2</strain>
        <tissue evidence="3">Leaf</tissue>
    </source>
</reference>
<feature type="domain" description="Protein kinase" evidence="2">
    <location>
        <begin position="346"/>
        <end position="596"/>
    </location>
</feature>
<dbReference type="InterPro" id="IPR055801">
    <property type="entry name" value="DUF7377"/>
</dbReference>
<dbReference type="SUPFAM" id="SSF56112">
    <property type="entry name" value="Protein kinase-like (PK-like)"/>
    <property type="match status" value="1"/>
</dbReference>
<dbReference type="STRING" id="4615.A0A199VB90"/>
<dbReference type="Pfam" id="PF24093">
    <property type="entry name" value="DUF7377"/>
    <property type="match status" value="1"/>
</dbReference>
<dbReference type="InterPro" id="IPR051681">
    <property type="entry name" value="Ser/Thr_Kinases-Pseudokinases"/>
</dbReference>
<name>A0A199VB90_ANACO</name>
<proteinExistence type="predicted"/>
<dbReference type="EMBL" id="LSRQ01002444">
    <property type="protein sequence ID" value="OAY74278.1"/>
    <property type="molecule type" value="Genomic_DNA"/>
</dbReference>
<dbReference type="InterPro" id="IPR001245">
    <property type="entry name" value="Ser-Thr/Tyr_kinase_cat_dom"/>
</dbReference>
<feature type="compositionally biased region" description="Low complexity" evidence="1">
    <location>
        <begin position="34"/>
        <end position="53"/>
    </location>
</feature>
<dbReference type="Pfam" id="PF07714">
    <property type="entry name" value="PK_Tyr_Ser-Thr"/>
    <property type="match status" value="1"/>
</dbReference>
<comment type="caution">
    <text evidence="3">The sequence shown here is derived from an EMBL/GenBank/DDBJ whole genome shotgun (WGS) entry which is preliminary data.</text>
</comment>
<keyword evidence="3" id="KW-0808">Transferase</keyword>
<evidence type="ECO:0000259" key="2">
    <source>
        <dbReference type="PROSITE" id="PS50011"/>
    </source>
</evidence>
<accession>A0A199VB90</accession>
<dbReference type="GO" id="GO:0005524">
    <property type="term" value="F:ATP binding"/>
    <property type="evidence" value="ECO:0007669"/>
    <property type="project" value="InterPro"/>
</dbReference>
<dbReference type="PANTHER" id="PTHR44329">
    <property type="entry name" value="SERINE/THREONINE-PROTEIN KINASE TNNI3K-RELATED"/>
    <property type="match status" value="1"/>
</dbReference>
<evidence type="ECO:0000256" key="1">
    <source>
        <dbReference type="SAM" id="MobiDB-lite"/>
    </source>
</evidence>
<dbReference type="Proteomes" id="UP000092600">
    <property type="component" value="Unassembled WGS sequence"/>
</dbReference>